<dbReference type="PANTHER" id="PTHR30595:SF6">
    <property type="entry name" value="SCHLAFEN ALBA-2 DOMAIN-CONTAINING PROTEIN"/>
    <property type="match status" value="1"/>
</dbReference>
<organism evidence="1 2">
    <name type="scientific">Clostridium saudiense</name>
    <dbReference type="NCBI Taxonomy" id="1414720"/>
    <lineage>
        <taxon>Bacteria</taxon>
        <taxon>Bacillati</taxon>
        <taxon>Bacillota</taxon>
        <taxon>Clostridia</taxon>
        <taxon>Eubacteriales</taxon>
        <taxon>Clostridiaceae</taxon>
        <taxon>Clostridium</taxon>
    </lineage>
</organism>
<dbReference type="PANTHER" id="PTHR30595">
    <property type="entry name" value="GLPR-RELATED TRANSCRIPTIONAL REPRESSOR"/>
    <property type="match status" value="1"/>
</dbReference>
<keyword evidence="2" id="KW-1185">Reference proteome</keyword>
<protein>
    <submittedName>
        <fullName evidence="1">ATP-binding protein</fullName>
    </submittedName>
</protein>
<accession>A0ABS2FJL5</accession>
<feature type="non-terminal residue" evidence="1">
    <location>
        <position position="1"/>
    </location>
</feature>
<gene>
    <name evidence="1" type="ORF">H6A19_15775</name>
</gene>
<proteinExistence type="predicted"/>
<dbReference type="GO" id="GO:0005524">
    <property type="term" value="F:ATP binding"/>
    <property type="evidence" value="ECO:0007669"/>
    <property type="project" value="UniProtKB-KW"/>
</dbReference>
<dbReference type="InterPro" id="IPR038475">
    <property type="entry name" value="RecG_C_sf"/>
</dbReference>
<evidence type="ECO:0000313" key="2">
    <source>
        <dbReference type="Proteomes" id="UP000767334"/>
    </source>
</evidence>
<keyword evidence="1" id="KW-0067">ATP-binding</keyword>
<dbReference type="Proteomes" id="UP000767334">
    <property type="component" value="Unassembled WGS sequence"/>
</dbReference>
<reference evidence="1 2" key="1">
    <citation type="journal article" date="2021" name="Sci. Rep.">
        <title>The distribution of antibiotic resistance genes in chicken gut microbiota commensals.</title>
        <authorList>
            <person name="Juricova H."/>
            <person name="Matiasovicova J."/>
            <person name="Kubasova T."/>
            <person name="Cejkova D."/>
            <person name="Rychlik I."/>
        </authorList>
    </citation>
    <scope>NUCLEOTIDE SEQUENCE [LARGE SCALE GENOMIC DNA]</scope>
    <source>
        <strain evidence="1 2">An435</strain>
    </source>
</reference>
<dbReference type="EMBL" id="JACJLL010000163">
    <property type="protein sequence ID" value="MBM6820775.1"/>
    <property type="molecule type" value="Genomic_DNA"/>
</dbReference>
<name>A0ABS2FJL5_9CLOT</name>
<sequence length="167" mass="19227">CDSNNICIPNNAIRIINKVNENYPRSIMINGNLLDMIDKTEKEMYTLLPRGYPVFAVMEAVKNSVMYREYSIIDRLIEIILTKNSVIIISPGQLVAKGNMFGDMGYNKRNMWIYDKLISLDEGKRFINDGNGLVRIKEAFKGKRKVRLINSTLDDCFKVILPMNIEQ</sequence>
<evidence type="ECO:0000313" key="1">
    <source>
        <dbReference type="EMBL" id="MBM6820775.1"/>
    </source>
</evidence>
<keyword evidence="1" id="KW-0547">Nucleotide-binding</keyword>
<comment type="caution">
    <text evidence="1">The sequence shown here is derived from an EMBL/GenBank/DDBJ whole genome shotgun (WGS) entry which is preliminary data.</text>
</comment>
<dbReference type="Gene3D" id="3.30.565.60">
    <property type="match status" value="1"/>
</dbReference>